<dbReference type="InterPro" id="IPR003313">
    <property type="entry name" value="AraC-bd"/>
</dbReference>
<dbReference type="PROSITE" id="PS01124">
    <property type="entry name" value="HTH_ARAC_FAMILY_2"/>
    <property type="match status" value="1"/>
</dbReference>
<dbReference type="AlphaFoldDB" id="A0A4V6MBZ7"/>
<dbReference type="OrthoDB" id="2039152at2"/>
<gene>
    <name evidence="8" type="ORF">EV139_2515</name>
</gene>
<dbReference type="InterPro" id="IPR009057">
    <property type="entry name" value="Homeodomain-like_sf"/>
</dbReference>
<dbReference type="Pfam" id="PF02311">
    <property type="entry name" value="AraC_binding"/>
    <property type="match status" value="1"/>
</dbReference>
<dbReference type="InterPro" id="IPR014710">
    <property type="entry name" value="RmlC-like_jellyroll"/>
</dbReference>
<dbReference type="SMART" id="SM00342">
    <property type="entry name" value="HTH_ARAC"/>
    <property type="match status" value="1"/>
</dbReference>
<evidence type="ECO:0000259" key="7">
    <source>
        <dbReference type="PROSITE" id="PS01124"/>
    </source>
</evidence>
<evidence type="ECO:0000256" key="5">
    <source>
        <dbReference type="ARBA" id="ARBA00074140"/>
    </source>
</evidence>
<dbReference type="Pfam" id="PF12833">
    <property type="entry name" value="HTH_18"/>
    <property type="match status" value="1"/>
</dbReference>
<evidence type="ECO:0000313" key="9">
    <source>
        <dbReference type="Proteomes" id="UP000291832"/>
    </source>
</evidence>
<evidence type="ECO:0000256" key="3">
    <source>
        <dbReference type="ARBA" id="ARBA00023125"/>
    </source>
</evidence>
<keyword evidence="2" id="KW-0805">Transcription regulation</keyword>
<dbReference type="SUPFAM" id="SSF46689">
    <property type="entry name" value="Homeodomain-like"/>
    <property type="match status" value="1"/>
</dbReference>
<dbReference type="Gene3D" id="1.10.10.60">
    <property type="entry name" value="Homeodomain-like"/>
    <property type="match status" value="1"/>
</dbReference>
<dbReference type="InterPro" id="IPR011051">
    <property type="entry name" value="RmlC_Cupin_sf"/>
</dbReference>
<keyword evidence="3 8" id="KW-0238">DNA-binding</keyword>
<sequence length="293" mass="30997">MANATPDTRDRAIPGAAAAAAAWAREPGTVLRGADASWDRVPHEFTILSGSQTAGEPLEWEPHTHEADELVWTRGGTMSVRAAGRIFTVPEGRGLWLPAGVQHGGRLTARAELFTAVFAPGLAPTAFAGAAVTEMSPLLEALLEHLARPDLDAAARARAEAVVFDVLEPVSEGFALRVPGDARIDPIATALLADPADVRGLDEWARELGVSARTVTRAFREATGLSFARWRMVLRVHLALELLAAGAEVRAVSARLGYAQTSTFIAAFRGVLGETPGAYVERGRKSVSPVSPS</sequence>
<evidence type="ECO:0000256" key="1">
    <source>
        <dbReference type="ARBA" id="ARBA00022491"/>
    </source>
</evidence>
<dbReference type="SUPFAM" id="SSF51182">
    <property type="entry name" value="RmlC-like cupins"/>
    <property type="match status" value="1"/>
</dbReference>
<evidence type="ECO:0000313" key="8">
    <source>
        <dbReference type="EMBL" id="RZT62809.1"/>
    </source>
</evidence>
<evidence type="ECO:0000256" key="2">
    <source>
        <dbReference type="ARBA" id="ARBA00023015"/>
    </source>
</evidence>
<comment type="caution">
    <text evidence="8">The sequence shown here is derived from an EMBL/GenBank/DDBJ whole genome shotgun (WGS) entry which is preliminary data.</text>
</comment>
<organism evidence="8 9">
    <name type="scientific">Leucobacter luti</name>
    <dbReference type="NCBI Taxonomy" id="340320"/>
    <lineage>
        <taxon>Bacteria</taxon>
        <taxon>Bacillati</taxon>
        <taxon>Actinomycetota</taxon>
        <taxon>Actinomycetes</taxon>
        <taxon>Micrococcales</taxon>
        <taxon>Microbacteriaceae</taxon>
        <taxon>Leucobacter</taxon>
    </lineage>
</organism>
<evidence type="ECO:0000256" key="4">
    <source>
        <dbReference type="ARBA" id="ARBA00023163"/>
    </source>
</evidence>
<keyword evidence="4" id="KW-0804">Transcription</keyword>
<dbReference type="InterPro" id="IPR018060">
    <property type="entry name" value="HTH_AraC"/>
</dbReference>
<dbReference type="RefSeq" id="WP_130454678.1">
    <property type="nucleotide sequence ID" value="NZ_QYAG01000002.1"/>
</dbReference>
<name>A0A4V6MBZ7_9MICO</name>
<dbReference type="PANTHER" id="PTHR11019:SF199">
    <property type="entry name" value="HTH-TYPE TRANSCRIPTIONAL REGULATOR NIMR"/>
    <property type="match status" value="1"/>
</dbReference>
<keyword evidence="9" id="KW-1185">Reference proteome</keyword>
<dbReference type="GO" id="GO:0043565">
    <property type="term" value="F:sequence-specific DNA binding"/>
    <property type="evidence" value="ECO:0007669"/>
    <property type="project" value="InterPro"/>
</dbReference>
<dbReference type="PANTHER" id="PTHR11019">
    <property type="entry name" value="HTH-TYPE TRANSCRIPTIONAL REGULATOR NIMR"/>
    <property type="match status" value="1"/>
</dbReference>
<proteinExistence type="predicted"/>
<accession>A0A4V6MBZ7</accession>
<keyword evidence="1" id="KW-0678">Repressor</keyword>
<dbReference type="GO" id="GO:0003700">
    <property type="term" value="F:DNA-binding transcription factor activity"/>
    <property type="evidence" value="ECO:0007669"/>
    <property type="project" value="InterPro"/>
</dbReference>
<dbReference type="FunFam" id="1.10.10.60:FF:000132">
    <property type="entry name" value="AraC family transcriptional regulator"/>
    <property type="match status" value="1"/>
</dbReference>
<feature type="domain" description="HTH araC/xylS-type" evidence="7">
    <location>
        <begin position="185"/>
        <end position="282"/>
    </location>
</feature>
<protein>
    <recommendedName>
        <fullName evidence="5">HTH-type transcriptional regulator RipA</fullName>
    </recommendedName>
    <alternativeName>
        <fullName evidence="6">Repressor of iron proteins A</fullName>
    </alternativeName>
</protein>
<dbReference type="Proteomes" id="UP000291832">
    <property type="component" value="Unassembled WGS sequence"/>
</dbReference>
<dbReference type="Gene3D" id="2.60.120.10">
    <property type="entry name" value="Jelly Rolls"/>
    <property type="match status" value="1"/>
</dbReference>
<dbReference type="EMBL" id="SHKI01000006">
    <property type="protein sequence ID" value="RZT62809.1"/>
    <property type="molecule type" value="Genomic_DNA"/>
</dbReference>
<evidence type="ECO:0000256" key="6">
    <source>
        <dbReference type="ARBA" id="ARBA00079449"/>
    </source>
</evidence>
<reference evidence="8 9" key="1">
    <citation type="journal article" date="2015" name="Stand. Genomic Sci.">
        <title>Genomic Encyclopedia of Bacterial and Archaeal Type Strains, Phase III: the genomes of soil and plant-associated and newly described type strains.</title>
        <authorList>
            <person name="Whitman W.B."/>
            <person name="Woyke T."/>
            <person name="Klenk H.P."/>
            <person name="Zhou Y."/>
            <person name="Lilburn T.G."/>
            <person name="Beck B.J."/>
            <person name="De Vos P."/>
            <person name="Vandamme P."/>
            <person name="Eisen J.A."/>
            <person name="Garrity G."/>
            <person name="Hugenholtz P."/>
            <person name="Kyrpides N.C."/>
        </authorList>
    </citation>
    <scope>NUCLEOTIDE SEQUENCE [LARGE SCALE GENOMIC DNA]</scope>
    <source>
        <strain evidence="8 9">RF6</strain>
    </source>
</reference>